<evidence type="ECO:0000313" key="1">
    <source>
        <dbReference type="EMBL" id="ACH44355.1"/>
    </source>
</evidence>
<protein>
    <submittedName>
        <fullName evidence="1">Putative integral membrane protein 2B variant 1</fullName>
    </submittedName>
</protein>
<name>B5FZ94_TAEGU</name>
<dbReference type="AlphaFoldDB" id="B5FZ94"/>
<organism evidence="1">
    <name type="scientific">Taeniopygia guttata</name>
    <name type="common">Zebra finch</name>
    <name type="synonym">Poephila guttata</name>
    <dbReference type="NCBI Taxonomy" id="59729"/>
    <lineage>
        <taxon>Eukaryota</taxon>
        <taxon>Metazoa</taxon>
        <taxon>Chordata</taxon>
        <taxon>Craniata</taxon>
        <taxon>Vertebrata</taxon>
        <taxon>Euteleostomi</taxon>
        <taxon>Archelosauria</taxon>
        <taxon>Archosauria</taxon>
        <taxon>Dinosauria</taxon>
        <taxon>Saurischia</taxon>
        <taxon>Theropoda</taxon>
        <taxon>Coelurosauria</taxon>
        <taxon>Aves</taxon>
        <taxon>Neognathae</taxon>
        <taxon>Neoaves</taxon>
        <taxon>Telluraves</taxon>
        <taxon>Australaves</taxon>
        <taxon>Passeriformes</taxon>
        <taxon>Passeroidea</taxon>
        <taxon>Estrildidae</taxon>
        <taxon>Estrildinae</taxon>
        <taxon>Taeniopygia</taxon>
    </lineage>
</organism>
<sequence length="48" mass="5204">MLCLLDREGPGAGACALDWPSCWLVCSWVVPICTNILHSSRVVCISVE</sequence>
<reference evidence="1" key="1">
    <citation type="journal article" date="2006" name="Proc. Natl. Acad. Sci. U.S.A.">
        <title>A molecular neuroethological approach for identifying and characterizing a cascade of behaviorally regulated genes.</title>
        <authorList>
            <person name="Wada K."/>
            <person name="Howard J.T."/>
            <person name="McConnell P."/>
            <person name="Whitney O."/>
            <person name="Lints T."/>
            <person name="Rivas M.V."/>
            <person name="Horita H."/>
            <person name="Patterson M.A."/>
            <person name="White S.A."/>
            <person name="Scharff C."/>
            <person name="Haesler S."/>
            <person name="Zhao S."/>
            <person name="Sakaguchi H."/>
            <person name="Hagiwara M."/>
            <person name="Shiraki T."/>
            <person name="Hirozane-Kishikawa T."/>
            <person name="Skene P."/>
            <person name="Hayashizaki Y."/>
            <person name="Carninci P."/>
            <person name="Jarvis E.D."/>
        </authorList>
    </citation>
    <scope>NUCLEOTIDE SEQUENCE</scope>
    <source>
        <tissue evidence="1">Whole brain</tissue>
    </source>
</reference>
<dbReference type="EMBL" id="DQ214374">
    <property type="protein sequence ID" value="ACH44355.1"/>
    <property type="molecule type" value="mRNA"/>
</dbReference>
<proteinExistence type="evidence at transcript level"/>
<accession>B5FZ94</accession>